<dbReference type="PANTHER" id="PTHR42930:SF3">
    <property type="entry name" value="PHOSPHATE-SPECIFIC TRANSPORT SYSTEM ACCESSORY PROTEIN PHOU"/>
    <property type="match status" value="1"/>
</dbReference>
<evidence type="ECO:0000313" key="2">
    <source>
        <dbReference type="EMBL" id="ETJ34941.1"/>
    </source>
</evidence>
<dbReference type="InterPro" id="IPR038078">
    <property type="entry name" value="PhoU-like_sf"/>
</dbReference>
<dbReference type="GO" id="GO:0030643">
    <property type="term" value="P:intracellular phosphate ion homeostasis"/>
    <property type="evidence" value="ECO:0007669"/>
    <property type="project" value="InterPro"/>
</dbReference>
<dbReference type="SUPFAM" id="SSF109755">
    <property type="entry name" value="PhoU-like"/>
    <property type="match status" value="1"/>
</dbReference>
<comment type="caution">
    <text evidence="2">The sequence shown here is derived from an EMBL/GenBank/DDBJ whole genome shotgun (WGS) entry which is preliminary data.</text>
</comment>
<evidence type="ECO:0000259" key="1">
    <source>
        <dbReference type="Pfam" id="PF01895"/>
    </source>
</evidence>
<feature type="domain" description="PhoU" evidence="1">
    <location>
        <begin position="11"/>
        <end position="35"/>
    </location>
</feature>
<dbReference type="Gene3D" id="1.20.58.220">
    <property type="entry name" value="Phosphate transport system protein phou homolog 2, domain 2"/>
    <property type="match status" value="1"/>
</dbReference>
<dbReference type="Pfam" id="PF01895">
    <property type="entry name" value="PhoU"/>
    <property type="match status" value="1"/>
</dbReference>
<dbReference type="EMBL" id="AZMM01010647">
    <property type="protein sequence ID" value="ETJ34941.1"/>
    <property type="molecule type" value="Genomic_DNA"/>
</dbReference>
<dbReference type="PANTHER" id="PTHR42930">
    <property type="entry name" value="PHOSPHATE-SPECIFIC TRANSPORT SYSTEM ACCESSORY PROTEIN PHOU"/>
    <property type="match status" value="1"/>
</dbReference>
<name>W1XXS0_9ZZZZ</name>
<sequence>YPVLLDLQHKTVKNLLYTINDLERVGDHAKNIAEFAETMKNDNLKFSDKVIGELARMNEKVLQSLNASLEARKSGNTDLIKDVLKYEDEVDLIEQD</sequence>
<proteinExistence type="predicted"/>
<organism evidence="2">
    <name type="scientific">human gut metagenome</name>
    <dbReference type="NCBI Taxonomy" id="408170"/>
    <lineage>
        <taxon>unclassified sequences</taxon>
        <taxon>metagenomes</taxon>
        <taxon>organismal metagenomes</taxon>
    </lineage>
</organism>
<feature type="non-terminal residue" evidence="2">
    <location>
        <position position="96"/>
    </location>
</feature>
<reference evidence="2" key="1">
    <citation type="submission" date="2013-12" db="EMBL/GenBank/DDBJ databases">
        <title>A Varibaculum cambriense genome reconstructed from a premature infant gut community with otherwise low bacterial novelty that shifts toward anaerobic metabolism during the third week of life.</title>
        <authorList>
            <person name="Brown C.T."/>
            <person name="Sharon I."/>
            <person name="Thomas B.C."/>
            <person name="Castelle C.J."/>
            <person name="Morowitz M.J."/>
            <person name="Banfield J.F."/>
        </authorList>
    </citation>
    <scope>NUCLEOTIDE SEQUENCE</scope>
</reference>
<dbReference type="InterPro" id="IPR026022">
    <property type="entry name" value="PhoU_dom"/>
</dbReference>
<dbReference type="GO" id="GO:0045936">
    <property type="term" value="P:negative regulation of phosphate metabolic process"/>
    <property type="evidence" value="ECO:0007669"/>
    <property type="project" value="InterPro"/>
</dbReference>
<feature type="non-terminal residue" evidence="2">
    <location>
        <position position="1"/>
    </location>
</feature>
<dbReference type="InterPro" id="IPR028366">
    <property type="entry name" value="PhoU"/>
</dbReference>
<protein>
    <submittedName>
        <fullName evidence="2">Na/Pi cotransporter family protein</fullName>
    </submittedName>
</protein>
<dbReference type="AlphaFoldDB" id="W1XXS0"/>
<gene>
    <name evidence="2" type="ORF">Q604_UNBC10647G0001</name>
</gene>
<accession>W1XXS0</accession>